<organism evidence="2">
    <name type="scientific">Drosophila-associated filamentous virus</name>
    <dbReference type="NCBI Taxonomy" id="2743186"/>
    <lineage>
        <taxon>Viruses</taxon>
    </lineage>
</organism>
<dbReference type="EMBL" id="MT496835">
    <property type="protein sequence ID" value="QKN22485.1"/>
    <property type="molecule type" value="Genomic_DNA"/>
</dbReference>
<name>A0A6M9U053_9VIRU</name>
<evidence type="ECO:0000313" key="2">
    <source>
        <dbReference type="EMBL" id="QKN22485.1"/>
    </source>
</evidence>
<reference evidence="2" key="1">
    <citation type="journal article" date="2021" name="Virus">
        <title>The discovery, distribution and diversity of DNA viruses associated with Drosophila melanogaster in Europe.</title>
        <authorList>
            <person name="Wallace M.A."/>
            <person name="Coffman K.A."/>
            <person name="Gilbert C."/>
            <person name="Ravindran S."/>
            <person name="Albery G.F."/>
            <person name="Abbott J."/>
            <person name="Argyridou E."/>
            <person name="Bellosta P."/>
            <person name="Betancourt A.J."/>
            <person name="Colinet H."/>
            <person name="Eric K."/>
            <person name="Glaser-Schmitt A."/>
            <person name="Grath S."/>
            <person name="Jelic M."/>
            <person name="Kankare M."/>
            <person name="Kozeretska I."/>
            <person name="Loeschcke V."/>
            <person name="Montchamp-Moreau C."/>
            <person name="Ometto L."/>
            <person name="Onder B.S."/>
            <person name="Orengo D.J."/>
            <person name="Parsch J."/>
            <person name="Pascual M."/>
            <person name="Patenkovic A."/>
            <person name="Puerma E."/>
            <person name="Ritchie M.G."/>
            <person name="Rota-Stabelli O."/>
            <person name="Schou M.F."/>
            <person name="Serga S.V."/>
            <person name="Stamenkovic-Radak M."/>
            <person name="Tanaskovic M."/>
            <person name="Veselinovic M.S."/>
            <person name="Vieira J."/>
            <person name="Vieira C.P."/>
            <person name="Kapun M."/>
            <person name="Flatt T."/>
            <person name="Gonzalez J."/>
            <person name="Staubach F."/>
            <person name="Obbard D.J."/>
        </authorList>
    </citation>
    <scope>NUCLEOTIDE SEQUENCE</scope>
    <source>
        <strain evidence="2">Filamentous_ES_Gim_15_30_pool</strain>
    </source>
</reference>
<accession>A0A6M9U053</accession>
<feature type="compositionally biased region" description="Basic and acidic residues" evidence="1">
    <location>
        <begin position="256"/>
        <end position="266"/>
    </location>
</feature>
<feature type="compositionally biased region" description="Acidic residues" evidence="1">
    <location>
        <begin position="279"/>
        <end position="293"/>
    </location>
</feature>
<evidence type="ECO:0000256" key="1">
    <source>
        <dbReference type="SAM" id="MobiDB-lite"/>
    </source>
</evidence>
<protein>
    <submittedName>
        <fullName evidence="2">Putative ORF5</fullName>
    </submittedName>
</protein>
<proteinExistence type="predicted"/>
<sequence>MFCEQLTLNNHVFRFCQIPLFYNKQQLQQEQHLSEKFLLQVDSDYLHIEILTGIVQRILEQESRRDHHHQQQQYNIIASIVYTVEKTLHTNFRKGTLLTISFVKMAFYYRNNISYYPINENEARIHNVIFKDIYEKLINDDSLQMESFMAYDYCEMLFHIFQVIGKLPAIEQDLLNDDDNTYLDNEERQTIQNLFQHIKSCIQEDPVKILKMINVKFVAYVKQMYNILSFHINESPNFIANKYMEHKMQYSLSTKHLKEDRNKEKSAVSTIATPTKTCDDDEDDDDDGDYDDFEDDYEDDDKAEIAEDAKSKNDNNKPSLNTIIYSKFFNDNGDKSTLQQVCDNLPLRTVHFNMSKKFNFIAFRLNIKPMCLQYLIDNFIIFSFRLLSHYTIEHVLDVVVYVYDSMICTFTTAIRRYINKHSNRLNLNVPVWTCRTKVMEFDDSMYNELTNGRFNTIQRLSEAEINVLYFVEMIMNANNDCINGKKLMLCEKKKYEFIDVYIVIEMSAFLKLLEMCSFSFVVKKNVVYKHLKFLYVHIYVHKIKVNTLYSLLNKLLQDETIASATTTTTSKTANINDPVLMLWAQRPIVQLLYSSDYTAFLHIQDAGKGMTADVAYNFYNDNSISDLYVRNILFHLFIMKVDKYSPIPDNIVDSNLVCFLLLRIAKSIKFEQKSFFYIKNSVDGPLNNIVSIKGISAIADNSINNVDFKCKCTTLCTMLNCPSFTGLQDPINATIKM</sequence>
<feature type="region of interest" description="Disordered" evidence="1">
    <location>
        <begin position="255"/>
        <end position="293"/>
    </location>
</feature>
<feature type="compositionally biased region" description="Polar residues" evidence="1">
    <location>
        <begin position="267"/>
        <end position="276"/>
    </location>
</feature>